<dbReference type="Proteomes" id="UP000218231">
    <property type="component" value="Unassembled WGS sequence"/>
</dbReference>
<feature type="region of interest" description="Disordered" evidence="1">
    <location>
        <begin position="18"/>
        <end position="40"/>
    </location>
</feature>
<dbReference type="AlphaFoldDB" id="A0A2A2KIS4"/>
<evidence type="ECO:0000256" key="1">
    <source>
        <dbReference type="SAM" id="MobiDB-lite"/>
    </source>
</evidence>
<reference evidence="2 3" key="1">
    <citation type="journal article" date="2017" name="Curr. Biol.">
        <title>Genome architecture and evolution of a unichromosomal asexual nematode.</title>
        <authorList>
            <person name="Fradin H."/>
            <person name="Zegar C."/>
            <person name="Gutwein M."/>
            <person name="Lucas J."/>
            <person name="Kovtun M."/>
            <person name="Corcoran D."/>
            <person name="Baugh L.R."/>
            <person name="Kiontke K."/>
            <person name="Gunsalus K."/>
            <person name="Fitch D.H."/>
            <person name="Piano F."/>
        </authorList>
    </citation>
    <scope>NUCLEOTIDE SEQUENCE [LARGE SCALE GENOMIC DNA]</scope>
    <source>
        <strain evidence="2">PF1309</strain>
    </source>
</reference>
<sequence>MKISRTIVQKTVKRFREIGSAADRPERGRKRSARTEQNKTSFVRTIIRKDLRLNSYRIQKSPRTHGQNGVKQT</sequence>
<comment type="caution">
    <text evidence="2">The sequence shown here is derived from an EMBL/GenBank/DDBJ whole genome shotgun (WGS) entry which is preliminary data.</text>
</comment>
<protein>
    <recommendedName>
        <fullName evidence="4">Paired domain-containing protein</fullName>
    </recommendedName>
</protein>
<dbReference type="OrthoDB" id="10011262at2759"/>
<gene>
    <name evidence="2" type="ORF">WR25_16294</name>
</gene>
<evidence type="ECO:0000313" key="3">
    <source>
        <dbReference type="Proteomes" id="UP000218231"/>
    </source>
</evidence>
<name>A0A2A2KIS4_9BILA</name>
<organism evidence="2 3">
    <name type="scientific">Diploscapter pachys</name>
    <dbReference type="NCBI Taxonomy" id="2018661"/>
    <lineage>
        <taxon>Eukaryota</taxon>
        <taxon>Metazoa</taxon>
        <taxon>Ecdysozoa</taxon>
        <taxon>Nematoda</taxon>
        <taxon>Chromadorea</taxon>
        <taxon>Rhabditida</taxon>
        <taxon>Rhabditina</taxon>
        <taxon>Rhabditomorpha</taxon>
        <taxon>Rhabditoidea</taxon>
        <taxon>Rhabditidae</taxon>
        <taxon>Diploscapter</taxon>
    </lineage>
</organism>
<dbReference type="EMBL" id="LIAE01008526">
    <property type="protein sequence ID" value="PAV73763.1"/>
    <property type="molecule type" value="Genomic_DNA"/>
</dbReference>
<accession>A0A2A2KIS4</accession>
<keyword evidence="3" id="KW-1185">Reference proteome</keyword>
<proteinExistence type="predicted"/>
<evidence type="ECO:0008006" key="4">
    <source>
        <dbReference type="Google" id="ProtNLM"/>
    </source>
</evidence>
<evidence type="ECO:0000313" key="2">
    <source>
        <dbReference type="EMBL" id="PAV73763.1"/>
    </source>
</evidence>